<dbReference type="PANTHER" id="PTHR43133:SF8">
    <property type="entry name" value="RNA POLYMERASE SIGMA FACTOR HI_1459-RELATED"/>
    <property type="match status" value="1"/>
</dbReference>
<dbReference type="InterPro" id="IPR032710">
    <property type="entry name" value="NTF2-like_dom_sf"/>
</dbReference>
<evidence type="ECO:0000256" key="6">
    <source>
        <dbReference type="ARBA" id="ARBA00023163"/>
    </source>
</evidence>
<evidence type="ECO:0000256" key="5">
    <source>
        <dbReference type="ARBA" id="ARBA00023125"/>
    </source>
</evidence>
<keyword evidence="10" id="KW-1185">Reference proteome</keyword>
<dbReference type="SUPFAM" id="SSF88659">
    <property type="entry name" value="Sigma3 and sigma4 domains of RNA polymerase sigma factors"/>
    <property type="match status" value="1"/>
</dbReference>
<dbReference type="EMBL" id="JADOTY010000001">
    <property type="protein sequence ID" value="MBG6105999.1"/>
    <property type="molecule type" value="Genomic_DNA"/>
</dbReference>
<dbReference type="Gene3D" id="1.10.1740.10">
    <property type="match status" value="1"/>
</dbReference>
<name>A0ABS0KDC5_9ACTN</name>
<evidence type="ECO:0000259" key="7">
    <source>
        <dbReference type="Pfam" id="PF04542"/>
    </source>
</evidence>
<dbReference type="InterPro" id="IPR013325">
    <property type="entry name" value="RNA_pol_sigma_r2"/>
</dbReference>
<accession>A0ABS0KDC5</accession>
<sequence length="343" mass="37905">MLLPTSGPVSAGDAEQVVRAAQQGDPRSFTLLFELHYAGMLAVAHQILGARPDAEDACQDAAITAFCRIGELRDPSALRPWLHAIVRNNCRKFLRSRRPVPVGVAGENLVASGLDDPVARIERSAMRDWIWHGLQQLSPAAQTVALLRYFTENNSYEQIADLCGVPVGTVRSRLSEARRQLADVLPRIRDERHDETAALQAERREEATTVLSAVADGAPMNKVAARWAEDMTFCWPSGNRTTGREPVFAAMRRDYDSGVAHRITGVVAGAGITIWENAFINPPEDPFHCPPGGTWLLREKKGLVCEVRLLHTPRPTRPEITPWRIELLAAEPGPGRYDQVLHP</sequence>
<organism evidence="9 10">
    <name type="scientific">Micromonospora vinacea</name>
    <dbReference type="NCBI Taxonomy" id="709878"/>
    <lineage>
        <taxon>Bacteria</taxon>
        <taxon>Bacillati</taxon>
        <taxon>Actinomycetota</taxon>
        <taxon>Actinomycetes</taxon>
        <taxon>Micromonosporales</taxon>
        <taxon>Micromonosporaceae</taxon>
        <taxon>Micromonospora</taxon>
    </lineage>
</organism>
<dbReference type="PANTHER" id="PTHR43133">
    <property type="entry name" value="RNA POLYMERASE ECF-TYPE SIGMA FACTO"/>
    <property type="match status" value="1"/>
</dbReference>
<feature type="domain" description="RNA polymerase sigma-70 region 2" evidence="7">
    <location>
        <begin position="32"/>
        <end position="98"/>
    </location>
</feature>
<dbReference type="InterPro" id="IPR013249">
    <property type="entry name" value="RNA_pol_sigma70_r4_t2"/>
</dbReference>
<dbReference type="SUPFAM" id="SSF54427">
    <property type="entry name" value="NTF2-like"/>
    <property type="match status" value="1"/>
</dbReference>
<dbReference type="InterPro" id="IPR007627">
    <property type="entry name" value="RNA_pol_sigma70_r2"/>
</dbReference>
<dbReference type="InterPro" id="IPR039425">
    <property type="entry name" value="RNA_pol_sigma-70-like"/>
</dbReference>
<keyword evidence="5" id="KW-0238">DNA-binding</keyword>
<dbReference type="InterPro" id="IPR014284">
    <property type="entry name" value="RNA_pol_sigma-70_dom"/>
</dbReference>
<evidence type="ECO:0000256" key="1">
    <source>
        <dbReference type="ARBA" id="ARBA00010641"/>
    </source>
</evidence>
<dbReference type="Pfam" id="PF04542">
    <property type="entry name" value="Sigma70_r2"/>
    <property type="match status" value="1"/>
</dbReference>
<dbReference type="RefSeq" id="WP_196924216.1">
    <property type="nucleotide sequence ID" value="NZ_JADOTY010000001.1"/>
</dbReference>
<evidence type="ECO:0000313" key="9">
    <source>
        <dbReference type="EMBL" id="MBG6105999.1"/>
    </source>
</evidence>
<keyword evidence="3" id="KW-0805">Transcription regulation</keyword>
<dbReference type="Proteomes" id="UP000631791">
    <property type="component" value="Unassembled WGS sequence"/>
</dbReference>
<comment type="caution">
    <text evidence="9">The sequence shown here is derived from an EMBL/GenBank/DDBJ whole genome shotgun (WGS) entry which is preliminary data.</text>
</comment>
<evidence type="ECO:0000313" key="10">
    <source>
        <dbReference type="Proteomes" id="UP000631791"/>
    </source>
</evidence>
<reference evidence="9 10" key="1">
    <citation type="submission" date="2020-11" db="EMBL/GenBank/DDBJ databases">
        <title>Sequencing the genomes of 1000 actinobacteria strains.</title>
        <authorList>
            <person name="Klenk H.-P."/>
        </authorList>
    </citation>
    <scope>NUCLEOTIDE SEQUENCE [LARGE SCALE GENOMIC DNA]</scope>
    <source>
        <strain evidence="9 10">DSM 101695</strain>
    </source>
</reference>
<dbReference type="CDD" id="cd06171">
    <property type="entry name" value="Sigma70_r4"/>
    <property type="match status" value="1"/>
</dbReference>
<dbReference type="Pfam" id="PF08281">
    <property type="entry name" value="Sigma70_r4_2"/>
    <property type="match status" value="1"/>
</dbReference>
<evidence type="ECO:0000256" key="4">
    <source>
        <dbReference type="ARBA" id="ARBA00023082"/>
    </source>
</evidence>
<protein>
    <submittedName>
        <fullName evidence="9">RNA polymerase sigma-70 factor (ECF subfamily)</fullName>
    </submittedName>
</protein>
<gene>
    <name evidence="9" type="ORF">IW249_006413</name>
</gene>
<dbReference type="InterPro" id="IPR013324">
    <property type="entry name" value="RNA_pol_sigma_r3/r4-like"/>
</dbReference>
<dbReference type="SUPFAM" id="SSF88946">
    <property type="entry name" value="Sigma2 domain of RNA polymerase sigma factors"/>
    <property type="match status" value="1"/>
</dbReference>
<keyword evidence="4" id="KW-0731">Sigma factor</keyword>
<dbReference type="Gene3D" id="1.10.10.10">
    <property type="entry name" value="Winged helix-like DNA-binding domain superfamily/Winged helix DNA-binding domain"/>
    <property type="match status" value="1"/>
</dbReference>
<evidence type="ECO:0000256" key="2">
    <source>
        <dbReference type="ARBA" id="ARBA00011344"/>
    </source>
</evidence>
<keyword evidence="6" id="KW-0804">Transcription</keyword>
<feature type="domain" description="RNA polymerase sigma factor 70 region 4 type 2" evidence="8">
    <location>
        <begin position="129"/>
        <end position="181"/>
    </location>
</feature>
<dbReference type="InterPro" id="IPR036388">
    <property type="entry name" value="WH-like_DNA-bd_sf"/>
</dbReference>
<evidence type="ECO:0000256" key="3">
    <source>
        <dbReference type="ARBA" id="ARBA00023015"/>
    </source>
</evidence>
<proteinExistence type="inferred from homology"/>
<dbReference type="NCBIfam" id="TIGR02937">
    <property type="entry name" value="sigma70-ECF"/>
    <property type="match status" value="1"/>
</dbReference>
<comment type="subunit">
    <text evidence="2">Interacts transiently with the RNA polymerase catalytic core formed by RpoA, RpoB, RpoC and RpoZ (2 alpha, 1 beta, 1 beta' and 1 omega subunit) to form the RNA polymerase holoenzyme that can initiate transcription.</text>
</comment>
<comment type="similarity">
    <text evidence="1">Belongs to the sigma-70 factor family. ECF subfamily.</text>
</comment>
<evidence type="ECO:0000259" key="8">
    <source>
        <dbReference type="Pfam" id="PF08281"/>
    </source>
</evidence>